<protein>
    <recommendedName>
        <fullName evidence="3">RsgI N-terminal anti-sigma domain-containing protein</fullName>
    </recommendedName>
</protein>
<feature type="compositionally biased region" description="Basic and acidic residues" evidence="1">
    <location>
        <begin position="165"/>
        <end position="206"/>
    </location>
</feature>
<feature type="domain" description="RsgI N-terminal anti-sigma" evidence="3">
    <location>
        <begin position="5"/>
        <end position="53"/>
    </location>
</feature>
<feature type="region of interest" description="Disordered" evidence="1">
    <location>
        <begin position="165"/>
        <end position="292"/>
    </location>
</feature>
<dbReference type="EMBL" id="JAMKBI010000001">
    <property type="protein sequence ID" value="MCZ8532049.1"/>
    <property type="molecule type" value="Genomic_DNA"/>
</dbReference>
<dbReference type="AlphaFoldDB" id="A0A9X3R881"/>
<keyword evidence="5" id="KW-1185">Reference proteome</keyword>
<keyword evidence="2" id="KW-1133">Transmembrane helix</keyword>
<feature type="compositionally biased region" description="Basic and acidic residues" evidence="1">
    <location>
        <begin position="227"/>
        <end position="248"/>
    </location>
</feature>
<evidence type="ECO:0000256" key="2">
    <source>
        <dbReference type="SAM" id="Phobius"/>
    </source>
</evidence>
<evidence type="ECO:0000313" key="4">
    <source>
        <dbReference type="EMBL" id="MCZ8532049.1"/>
    </source>
</evidence>
<sequence length="292" mass="32519">MMRNYRGVVCEKKSTYTIFLTEDGEFLRGVPLIADVQIGEEAEFHLIASATTKRPMKPIFIAPALIAAVLLIFLVASWFPKNTTAYAYIHVEGDSTIEIGIDEEGNVMSLHPSTGTMKEWEGQSIDLVLTKAVERVSTDKKELAVTTVYEKEDKPELKKQIEKAVQEVKKEKPSSQKNPIEPKPKNVQPKEEKTKAPGQIKIEEKSPNPTKPATNKEQKIPPTEKPVNNKETKDKPKDNTTKPTKESKPTNNANNIPGQEKKKNEEKANNKSNNGNSSNKNNGNGNNKNSNN</sequence>
<dbReference type="Pfam" id="PF12791">
    <property type="entry name" value="RsgI_N"/>
    <property type="match status" value="1"/>
</dbReference>
<comment type="caution">
    <text evidence="4">The sequence shown here is derived from an EMBL/GenBank/DDBJ whole genome shotgun (WGS) entry which is preliminary data.</text>
</comment>
<proteinExistence type="predicted"/>
<feature type="compositionally biased region" description="Low complexity" evidence="1">
    <location>
        <begin position="270"/>
        <end position="292"/>
    </location>
</feature>
<reference evidence="4" key="1">
    <citation type="submission" date="2022-05" db="EMBL/GenBank/DDBJ databases">
        <authorList>
            <person name="Colautti A."/>
            <person name="Iacumin L."/>
        </authorList>
    </citation>
    <scope>NUCLEOTIDE SEQUENCE</scope>
    <source>
        <strain evidence="4">DSM 30747</strain>
    </source>
</reference>
<evidence type="ECO:0000259" key="3">
    <source>
        <dbReference type="PROSITE" id="PS51849"/>
    </source>
</evidence>
<evidence type="ECO:0000256" key="1">
    <source>
        <dbReference type="SAM" id="MobiDB-lite"/>
    </source>
</evidence>
<dbReference type="InterPro" id="IPR024449">
    <property type="entry name" value="Anti-sigma_RsgI_N"/>
</dbReference>
<name>A0A9X3R881_9BACI</name>
<keyword evidence="2" id="KW-0812">Transmembrane</keyword>
<dbReference type="PROSITE" id="PS51849">
    <property type="entry name" value="RSGI_N"/>
    <property type="match status" value="1"/>
</dbReference>
<keyword evidence="2" id="KW-0472">Membrane</keyword>
<dbReference type="Proteomes" id="UP001152172">
    <property type="component" value="Unassembled WGS sequence"/>
</dbReference>
<feature type="transmembrane region" description="Helical" evidence="2">
    <location>
        <begin position="59"/>
        <end position="79"/>
    </location>
</feature>
<dbReference type="RefSeq" id="WP_269920720.1">
    <property type="nucleotide sequence ID" value="NZ_JAMKBI010000001.1"/>
</dbReference>
<gene>
    <name evidence="4" type="ORF">M9R61_01650</name>
</gene>
<feature type="compositionally biased region" description="Basic and acidic residues" evidence="1">
    <location>
        <begin position="259"/>
        <end position="269"/>
    </location>
</feature>
<accession>A0A9X3R881</accession>
<evidence type="ECO:0000313" key="5">
    <source>
        <dbReference type="Proteomes" id="UP001152172"/>
    </source>
</evidence>
<organism evidence="4 5">
    <name type="scientific">Psychrobacillus psychrodurans</name>
    <dbReference type="NCBI Taxonomy" id="126157"/>
    <lineage>
        <taxon>Bacteria</taxon>
        <taxon>Bacillati</taxon>
        <taxon>Bacillota</taxon>
        <taxon>Bacilli</taxon>
        <taxon>Bacillales</taxon>
        <taxon>Bacillaceae</taxon>
        <taxon>Psychrobacillus</taxon>
    </lineage>
</organism>